<feature type="transmembrane region" description="Helical" evidence="1">
    <location>
        <begin position="44"/>
        <end position="61"/>
    </location>
</feature>
<evidence type="ECO:0000256" key="1">
    <source>
        <dbReference type="SAM" id="Phobius"/>
    </source>
</evidence>
<organism evidence="2 3">
    <name type="scientific">Cognatishimia maritima</name>
    <dbReference type="NCBI Taxonomy" id="870908"/>
    <lineage>
        <taxon>Bacteria</taxon>
        <taxon>Pseudomonadati</taxon>
        <taxon>Pseudomonadota</taxon>
        <taxon>Alphaproteobacteria</taxon>
        <taxon>Rhodobacterales</taxon>
        <taxon>Paracoccaceae</taxon>
        <taxon>Cognatishimia</taxon>
    </lineage>
</organism>
<dbReference type="RefSeq" id="WP_165610544.1">
    <property type="nucleotide sequence ID" value="NZ_FQWM01000010.1"/>
</dbReference>
<protein>
    <submittedName>
        <fullName evidence="2">Uncharacterized protein</fullName>
    </submittedName>
</protein>
<dbReference type="AlphaFoldDB" id="A0A1M5W8M7"/>
<dbReference type="InterPro" id="IPR020308">
    <property type="entry name" value="Uncharacterised_Ynq1"/>
</dbReference>
<dbReference type="Pfam" id="PF17272">
    <property type="entry name" value="DUF5337"/>
    <property type="match status" value="1"/>
</dbReference>
<dbReference type="STRING" id="870908.SAMN04488044_0042"/>
<evidence type="ECO:0000313" key="3">
    <source>
        <dbReference type="Proteomes" id="UP000184211"/>
    </source>
</evidence>
<keyword evidence="1" id="KW-1133">Transmembrane helix</keyword>
<dbReference type="Proteomes" id="UP000184211">
    <property type="component" value="Unassembled WGS sequence"/>
</dbReference>
<name>A0A1M5W8M7_9RHOB</name>
<proteinExistence type="predicted"/>
<keyword evidence="1" id="KW-0812">Transmembrane</keyword>
<accession>A0A1M5W8M7</accession>
<reference evidence="3" key="1">
    <citation type="submission" date="2016-11" db="EMBL/GenBank/DDBJ databases">
        <authorList>
            <person name="Varghese N."/>
            <person name="Submissions S."/>
        </authorList>
    </citation>
    <scope>NUCLEOTIDE SEQUENCE [LARGE SCALE GENOMIC DNA]</scope>
    <source>
        <strain evidence="3">DSM 28223</strain>
    </source>
</reference>
<evidence type="ECO:0000313" key="2">
    <source>
        <dbReference type="EMBL" id="SHH83788.1"/>
    </source>
</evidence>
<feature type="transmembrane region" description="Helical" evidence="1">
    <location>
        <begin position="16"/>
        <end position="38"/>
    </location>
</feature>
<sequence>MTGTEQDQKLARKGRMVSLVIAGTLIVWMALQIVSPMIGLPGRYALLFDFAALAALFWALVNGYQLWRARQSGDGKEEG</sequence>
<gene>
    <name evidence="2" type="ORF">SAMN04488044_0042</name>
</gene>
<keyword evidence="3" id="KW-1185">Reference proteome</keyword>
<dbReference type="EMBL" id="FQWM01000010">
    <property type="protein sequence ID" value="SHH83788.1"/>
    <property type="molecule type" value="Genomic_DNA"/>
</dbReference>
<keyword evidence="1" id="KW-0472">Membrane</keyword>